<comment type="subcellular location">
    <subcellularLocation>
        <location evidence="5 6">Cytoplasm</location>
    </subcellularLocation>
</comment>
<dbReference type="InParanoid" id="E3ITL4"/>
<dbReference type="CDD" id="cd04489">
    <property type="entry name" value="ExoVII_LU_OBF"/>
    <property type="match status" value="1"/>
</dbReference>
<dbReference type="GO" id="GO:0003676">
    <property type="term" value="F:nucleic acid binding"/>
    <property type="evidence" value="ECO:0007669"/>
    <property type="project" value="InterPro"/>
</dbReference>
<keyword evidence="2 5" id="KW-0540">Nuclease</keyword>
<proteinExistence type="inferred from homology"/>
<evidence type="ECO:0000256" key="3">
    <source>
        <dbReference type="ARBA" id="ARBA00022801"/>
    </source>
</evidence>
<dbReference type="HOGENOM" id="CLU_023625_2_1_11"/>
<evidence type="ECO:0000313" key="11">
    <source>
        <dbReference type="Proteomes" id="UP000002484"/>
    </source>
</evidence>
<comment type="catalytic activity">
    <reaction evidence="5 6">
        <text>Exonucleolytic cleavage in either 5'- to 3'- or 3'- to 5'-direction to yield nucleoside 5'-phosphates.</text>
        <dbReference type="EC" id="3.1.11.6"/>
    </reaction>
</comment>
<dbReference type="Proteomes" id="UP000002484">
    <property type="component" value="Chromosome"/>
</dbReference>
<evidence type="ECO:0000256" key="6">
    <source>
        <dbReference type="RuleBase" id="RU004355"/>
    </source>
</evidence>
<evidence type="ECO:0000256" key="4">
    <source>
        <dbReference type="ARBA" id="ARBA00022839"/>
    </source>
</evidence>
<keyword evidence="11" id="KW-1185">Reference proteome</keyword>
<comment type="similarity">
    <text evidence="5 6">Belongs to the XseA family.</text>
</comment>
<dbReference type="EMBL" id="CP002299">
    <property type="protein sequence ID" value="ADP78771.1"/>
    <property type="molecule type" value="Genomic_DNA"/>
</dbReference>
<protein>
    <recommendedName>
        <fullName evidence="5">Exodeoxyribonuclease 7 large subunit</fullName>
        <ecNumber evidence="5">3.1.11.6</ecNumber>
    </recommendedName>
    <alternativeName>
        <fullName evidence="5">Exodeoxyribonuclease VII large subunit</fullName>
        <shortName evidence="5">Exonuclease VII large subunit</shortName>
    </alternativeName>
</protein>
<dbReference type="EC" id="3.1.11.6" evidence="5"/>
<keyword evidence="1 5" id="KW-0963">Cytoplasm</keyword>
<dbReference type="eggNOG" id="COG1570">
    <property type="taxonomic scope" value="Bacteria"/>
</dbReference>
<keyword evidence="3 5" id="KW-0378">Hydrolase</keyword>
<evidence type="ECO:0000256" key="2">
    <source>
        <dbReference type="ARBA" id="ARBA00022722"/>
    </source>
</evidence>
<accession>E3ITL4</accession>
<comment type="subunit">
    <text evidence="5">Heterooligomer composed of large and small subunits.</text>
</comment>
<dbReference type="InterPro" id="IPR020579">
    <property type="entry name" value="Exonuc_VII_lsu_C"/>
</dbReference>
<dbReference type="Pfam" id="PF13742">
    <property type="entry name" value="tRNA_anti_2"/>
    <property type="match status" value="1"/>
</dbReference>
<dbReference type="InterPro" id="IPR003753">
    <property type="entry name" value="Exonuc_VII_L"/>
</dbReference>
<dbReference type="PANTHER" id="PTHR30008:SF0">
    <property type="entry name" value="EXODEOXYRIBONUCLEASE 7 LARGE SUBUNIT"/>
    <property type="match status" value="1"/>
</dbReference>
<dbReference type="PANTHER" id="PTHR30008">
    <property type="entry name" value="EXODEOXYRIBONUCLEASE 7 LARGE SUBUNIT"/>
    <property type="match status" value="1"/>
</dbReference>
<feature type="domain" description="OB-fold nucleic acid binding" evidence="9">
    <location>
        <begin position="10"/>
        <end position="104"/>
    </location>
</feature>
<reference evidence="10 11" key="1">
    <citation type="submission" date="2010-10" db="EMBL/GenBank/DDBJ databases">
        <title>Complete sequence of Frankia sp. EuI1c.</title>
        <authorList>
            <consortium name="US DOE Joint Genome Institute"/>
            <person name="Lucas S."/>
            <person name="Copeland A."/>
            <person name="Lapidus A."/>
            <person name="Cheng J.-F."/>
            <person name="Bruce D."/>
            <person name="Goodwin L."/>
            <person name="Pitluck S."/>
            <person name="Chertkov O."/>
            <person name="Detter J.C."/>
            <person name="Han C."/>
            <person name="Tapia R."/>
            <person name="Land M."/>
            <person name="Hauser L."/>
            <person name="Jeffries C."/>
            <person name="Kyrpides N."/>
            <person name="Ivanova N."/>
            <person name="Mikhailova N."/>
            <person name="Beauchemin N."/>
            <person name="Sen A."/>
            <person name="Sur S.A."/>
            <person name="Gtari M."/>
            <person name="Wall L."/>
            <person name="Tisa L."/>
            <person name="Woyke T."/>
        </authorList>
    </citation>
    <scope>NUCLEOTIDE SEQUENCE [LARGE SCALE GENOMIC DNA]</scope>
    <source>
        <strain evidence="11">DSM 45817 / CECT 9037 / EuI1c</strain>
    </source>
</reference>
<dbReference type="GO" id="GO:0009318">
    <property type="term" value="C:exodeoxyribonuclease VII complex"/>
    <property type="evidence" value="ECO:0007669"/>
    <property type="project" value="UniProtKB-UniRule"/>
</dbReference>
<feature type="domain" description="Exonuclease VII large subunit C-terminal" evidence="8">
    <location>
        <begin position="127"/>
        <end position="325"/>
    </location>
</feature>
<dbReference type="GO" id="GO:0006308">
    <property type="term" value="P:DNA catabolic process"/>
    <property type="evidence" value="ECO:0007669"/>
    <property type="project" value="UniProtKB-UniRule"/>
</dbReference>
<dbReference type="STRING" id="298654.FraEuI1c_0693"/>
<keyword evidence="4 5" id="KW-0269">Exonuclease</keyword>
<evidence type="ECO:0000256" key="7">
    <source>
        <dbReference type="SAM" id="MobiDB-lite"/>
    </source>
</evidence>
<dbReference type="GO" id="GO:0005737">
    <property type="term" value="C:cytoplasm"/>
    <property type="evidence" value="ECO:0007669"/>
    <property type="project" value="UniProtKB-SubCell"/>
</dbReference>
<dbReference type="Pfam" id="PF02601">
    <property type="entry name" value="Exonuc_VII_L"/>
    <property type="match status" value="1"/>
</dbReference>
<evidence type="ECO:0000313" key="10">
    <source>
        <dbReference type="EMBL" id="ADP78771.1"/>
    </source>
</evidence>
<dbReference type="FunCoup" id="E3ITL4">
    <property type="interactions" value="100"/>
</dbReference>
<comment type="function">
    <text evidence="5">Bidirectionally degrades single-stranded DNA into large acid-insoluble oligonucleotides, which are then degraded further into small acid-soluble oligonucleotides.</text>
</comment>
<feature type="compositionally biased region" description="Polar residues" evidence="7">
    <location>
        <begin position="413"/>
        <end position="424"/>
    </location>
</feature>
<gene>
    <name evidence="5" type="primary">xseA</name>
    <name evidence="10" type="ordered locus">FraEuI1c_0693</name>
</gene>
<sequence length="424" mass="45242">MTSTPEEPLPVRTVSRALGDWINRLGRIWVEGQVTEISRRPGMSTAFLTLRDPVADVSLRLTCPRTVLDAVGPALTDGARVVVWGKPSFHPGRGTLALQVFEIRPVGVGALLARLEALRQLLAAEGLFAASRKRRPPFLPGAVGLITGRASAAERDVVENARRRWPAVRIVTREVAVQGPLAAGQVIDALRELDADREVEVIVIARGGGSLEDLLPFSDEALLRAVAAARTPVVSAIGHEQDSPLLDYVADVRASTPTDAAKKVVPDVGEQAALVAQLRGRARRVVEHRLDRESRALTDLRGRPALAAPLRDLDRRSEAVEALTRRAFRCVTHAVDVAGRDVAHAAARLRALSPAATLDRGYALVQDGSSGAIIRDPVDLTAHQTLQVRVARGSFAATVADPLPSQPPPDAASQLTAPSSGRPS</sequence>
<dbReference type="HAMAP" id="MF_00378">
    <property type="entry name" value="Exonuc_7_L"/>
    <property type="match status" value="1"/>
</dbReference>
<dbReference type="AlphaFoldDB" id="E3ITL4"/>
<dbReference type="GO" id="GO:0008855">
    <property type="term" value="F:exodeoxyribonuclease VII activity"/>
    <property type="evidence" value="ECO:0007669"/>
    <property type="project" value="UniProtKB-UniRule"/>
</dbReference>
<evidence type="ECO:0000256" key="5">
    <source>
        <dbReference type="HAMAP-Rule" id="MF_00378"/>
    </source>
</evidence>
<evidence type="ECO:0000256" key="1">
    <source>
        <dbReference type="ARBA" id="ARBA00022490"/>
    </source>
</evidence>
<dbReference type="InterPro" id="IPR025824">
    <property type="entry name" value="OB-fold_nuc-bd_dom"/>
</dbReference>
<feature type="region of interest" description="Disordered" evidence="7">
    <location>
        <begin position="399"/>
        <end position="424"/>
    </location>
</feature>
<evidence type="ECO:0000259" key="9">
    <source>
        <dbReference type="Pfam" id="PF13742"/>
    </source>
</evidence>
<organism evidence="10 11">
    <name type="scientific">Pseudofrankia inefficax (strain DSM 45817 / CECT 9037 / DDB 130130 / EuI1c)</name>
    <name type="common">Frankia inefficax</name>
    <dbReference type="NCBI Taxonomy" id="298654"/>
    <lineage>
        <taxon>Bacteria</taxon>
        <taxon>Bacillati</taxon>
        <taxon>Actinomycetota</taxon>
        <taxon>Actinomycetes</taxon>
        <taxon>Frankiales</taxon>
        <taxon>Frankiaceae</taxon>
        <taxon>Pseudofrankia</taxon>
    </lineage>
</organism>
<name>E3ITL4_PSEI1</name>
<dbReference type="KEGG" id="fri:FraEuI1c_0693"/>
<evidence type="ECO:0000259" key="8">
    <source>
        <dbReference type="Pfam" id="PF02601"/>
    </source>
</evidence>
<dbReference type="NCBIfam" id="TIGR00237">
    <property type="entry name" value="xseA"/>
    <property type="match status" value="1"/>
</dbReference>